<organism evidence="1 3">
    <name type="scientific">Gluconobacter potus</name>
    <dbReference type="NCBI Taxonomy" id="2724927"/>
    <lineage>
        <taxon>Bacteria</taxon>
        <taxon>Pseudomonadati</taxon>
        <taxon>Pseudomonadota</taxon>
        <taxon>Alphaproteobacteria</taxon>
        <taxon>Acetobacterales</taxon>
        <taxon>Acetobacteraceae</taxon>
        <taxon>Gluconobacter</taxon>
    </lineage>
</organism>
<sequence length="70" mass="8225">MGHNYAKPLTAEARMERVFSRLPTDWAVKMERQPGTTGWSVWMQRPDGTLHQETRDTLVEALEEVWRALR</sequence>
<dbReference type="Proteomes" id="UP000075573">
    <property type="component" value="Unassembled WGS sequence"/>
</dbReference>
<dbReference type="Proteomes" id="UP000644588">
    <property type="component" value="Unassembled WGS sequence"/>
</dbReference>
<evidence type="ECO:0000313" key="4">
    <source>
        <dbReference type="Proteomes" id="UP000644588"/>
    </source>
</evidence>
<dbReference type="PATRIC" id="fig|442.7.peg.2670"/>
<reference evidence="2" key="2">
    <citation type="submission" date="2020-04" db="EMBL/GenBank/DDBJ databases">
        <authorList>
            <person name="Sombolestani A."/>
        </authorList>
    </citation>
    <scope>NUCLEOTIDE SEQUENCE</scope>
    <source>
        <strain evidence="2">R-71646</strain>
    </source>
</reference>
<dbReference type="RefSeq" id="WP_062494131.1">
    <property type="nucleotide sequence ID" value="NZ_JABCQF010000013.1"/>
</dbReference>
<name>A0A149QYN8_9PROT</name>
<dbReference type="EMBL" id="LHZB01000095">
    <property type="protein sequence ID" value="KXV02438.1"/>
    <property type="molecule type" value="Genomic_DNA"/>
</dbReference>
<evidence type="ECO:0000313" key="3">
    <source>
        <dbReference type="Proteomes" id="UP000075573"/>
    </source>
</evidence>
<reference evidence="1 3" key="1">
    <citation type="submission" date="2015-06" db="EMBL/GenBank/DDBJ databases">
        <title>Improved classification and identification of acetic acid bacteria using matrix-assisted laser desorption/ionization time-of-flight mass spectrometry; Gluconobacter nephelii and Gluconobacter uchimurae are later heterotypic synonyms of Gluconobacter japonicus and Gluconobacter oxydans, respectively.</title>
        <authorList>
            <person name="Li L."/>
            <person name="Cleenwerck I."/>
            <person name="De Vuyst L."/>
            <person name="Vandamme P."/>
        </authorList>
    </citation>
    <scope>NUCLEOTIDE SEQUENCE [LARGE SCALE GENOMIC DNA]</scope>
    <source>
        <strain evidence="1 3">LMG 1764</strain>
    </source>
</reference>
<reference evidence="2" key="3">
    <citation type="submission" date="2020-11" db="EMBL/GenBank/DDBJ databases">
        <title>Description of novel Gluconobacter species.</title>
        <authorList>
            <person name="Cleenwerck I."/>
            <person name="Cnockaert M."/>
            <person name="Borremans W."/>
            <person name="Wieme A.D."/>
            <person name="De Vuyst L."/>
            <person name="Vandamme P."/>
        </authorList>
    </citation>
    <scope>NUCLEOTIDE SEQUENCE</scope>
    <source>
        <strain evidence="2">R-71646</strain>
    </source>
</reference>
<evidence type="ECO:0000313" key="1">
    <source>
        <dbReference type="EMBL" id="KXV02438.1"/>
    </source>
</evidence>
<evidence type="ECO:0000313" key="2">
    <source>
        <dbReference type="EMBL" id="MBF0883793.1"/>
    </source>
</evidence>
<accession>A0A149QYN8</accession>
<protein>
    <submittedName>
        <fullName evidence="1">Uncharacterized protein</fullName>
    </submittedName>
</protein>
<keyword evidence="4" id="KW-1185">Reference proteome</keyword>
<dbReference type="AlphaFoldDB" id="A0A149QYN8"/>
<comment type="caution">
    <text evidence="1">The sequence shown here is derived from an EMBL/GenBank/DDBJ whole genome shotgun (WGS) entry which is preliminary data.</text>
</comment>
<dbReference type="EMBL" id="JABCQF010000013">
    <property type="protein sequence ID" value="MBF0883793.1"/>
    <property type="molecule type" value="Genomic_DNA"/>
</dbReference>
<proteinExistence type="predicted"/>
<gene>
    <name evidence="1" type="ORF">AD929_02765</name>
    <name evidence="2" type="ORF">HKD31_13740</name>
</gene>